<accession>A0A1R3GFA0</accession>
<name>A0A1R3GFA0_COCAP</name>
<dbReference type="Gramene" id="OMO56768">
    <property type="protein sequence ID" value="OMO56768"/>
    <property type="gene ID" value="CCACVL1_26277"/>
</dbReference>
<reference evidence="1 2" key="1">
    <citation type="submission" date="2013-09" db="EMBL/GenBank/DDBJ databases">
        <title>Corchorus capsularis genome sequencing.</title>
        <authorList>
            <person name="Alam M."/>
            <person name="Haque M.S."/>
            <person name="Islam M.S."/>
            <person name="Emdad E.M."/>
            <person name="Islam M.M."/>
            <person name="Ahmed B."/>
            <person name="Halim A."/>
            <person name="Hossen Q.M.M."/>
            <person name="Hossain M.Z."/>
            <person name="Ahmed R."/>
            <person name="Khan M.M."/>
            <person name="Islam R."/>
            <person name="Rashid M.M."/>
            <person name="Khan S.A."/>
            <person name="Rahman M.S."/>
            <person name="Alam M."/>
        </authorList>
    </citation>
    <scope>NUCLEOTIDE SEQUENCE [LARGE SCALE GENOMIC DNA]</scope>
    <source>
        <strain evidence="2">cv. CVL-1</strain>
        <tissue evidence="1">Whole seedling</tissue>
    </source>
</reference>
<comment type="caution">
    <text evidence="1">The sequence shown here is derived from an EMBL/GenBank/DDBJ whole genome shotgun (WGS) entry which is preliminary data.</text>
</comment>
<protein>
    <submittedName>
        <fullName evidence="1">Uncharacterized protein</fullName>
    </submittedName>
</protein>
<organism evidence="1 2">
    <name type="scientific">Corchorus capsularis</name>
    <name type="common">Jute</name>
    <dbReference type="NCBI Taxonomy" id="210143"/>
    <lineage>
        <taxon>Eukaryota</taxon>
        <taxon>Viridiplantae</taxon>
        <taxon>Streptophyta</taxon>
        <taxon>Embryophyta</taxon>
        <taxon>Tracheophyta</taxon>
        <taxon>Spermatophyta</taxon>
        <taxon>Magnoliopsida</taxon>
        <taxon>eudicotyledons</taxon>
        <taxon>Gunneridae</taxon>
        <taxon>Pentapetalae</taxon>
        <taxon>rosids</taxon>
        <taxon>malvids</taxon>
        <taxon>Malvales</taxon>
        <taxon>Malvaceae</taxon>
        <taxon>Grewioideae</taxon>
        <taxon>Apeibeae</taxon>
        <taxon>Corchorus</taxon>
    </lineage>
</organism>
<evidence type="ECO:0000313" key="2">
    <source>
        <dbReference type="Proteomes" id="UP000188268"/>
    </source>
</evidence>
<dbReference type="OrthoDB" id="10299354at2759"/>
<keyword evidence="2" id="KW-1185">Reference proteome</keyword>
<proteinExistence type="predicted"/>
<dbReference type="Proteomes" id="UP000188268">
    <property type="component" value="Unassembled WGS sequence"/>
</dbReference>
<dbReference type="EMBL" id="AWWV01014459">
    <property type="protein sequence ID" value="OMO56768.1"/>
    <property type="molecule type" value="Genomic_DNA"/>
</dbReference>
<evidence type="ECO:0000313" key="1">
    <source>
        <dbReference type="EMBL" id="OMO56768.1"/>
    </source>
</evidence>
<gene>
    <name evidence="1" type="ORF">CCACVL1_26277</name>
</gene>
<sequence length="42" mass="4625">MDTTLGTSEFVTILGSSVHKDPQIQRDESVFRTGLFAWPGTV</sequence>
<dbReference type="AlphaFoldDB" id="A0A1R3GFA0"/>